<accession>A0ABU5T8M3</accession>
<sequence length="265" mass="27760">MVTRERIPYGPHPDQWGELFLPGSSGTDGDGPRAARGVVVVIHGGYWRDVWTAELGVPAALDLAEHGYAAWNLEYRRAGSGGTAGDGGWPATFRDVAMGIDHLANLEGIDSARVALLGHSAGGHLAVWAAGRAAHAARTGGEPPAVVPSGVVSQAGVLDLSAAHRLRLSDDAAANLMGGPESEHPEEYALADPMRRLPTRVPVLAVHSRADEAVPFGLSEAYVEAARAAGDPAELHETTGDHFALITPGQEAYETCRTLIARLLP</sequence>
<dbReference type="InterPro" id="IPR029058">
    <property type="entry name" value="AB_hydrolase_fold"/>
</dbReference>
<reference evidence="3 4" key="1">
    <citation type="submission" date="2023-12" db="EMBL/GenBank/DDBJ databases">
        <title>Sinomonas terricola sp. nov, isolated from litchi orchard soil in Guangdong, PR China.</title>
        <authorList>
            <person name="Jiaxin W."/>
            <person name="Yang Z."/>
            <person name="Honghui Z."/>
        </authorList>
    </citation>
    <scope>NUCLEOTIDE SEQUENCE [LARGE SCALE GENOMIC DNA]</scope>
    <source>
        <strain evidence="3 4">JGH33</strain>
    </source>
</reference>
<gene>
    <name evidence="3" type="ORF">SPF06_14110</name>
</gene>
<dbReference type="PANTHER" id="PTHR48081">
    <property type="entry name" value="AB HYDROLASE SUPERFAMILY PROTEIN C4A8.06C"/>
    <property type="match status" value="1"/>
</dbReference>
<dbReference type="InterPro" id="IPR050300">
    <property type="entry name" value="GDXG_lipolytic_enzyme"/>
</dbReference>
<evidence type="ECO:0000313" key="4">
    <source>
        <dbReference type="Proteomes" id="UP001304769"/>
    </source>
</evidence>
<dbReference type="Pfam" id="PF20434">
    <property type="entry name" value="BD-FAE"/>
    <property type="match status" value="1"/>
</dbReference>
<comment type="caution">
    <text evidence="3">The sequence shown here is derived from an EMBL/GenBank/DDBJ whole genome shotgun (WGS) entry which is preliminary data.</text>
</comment>
<keyword evidence="1 3" id="KW-0378">Hydrolase</keyword>
<dbReference type="RefSeq" id="WP_323279756.1">
    <property type="nucleotide sequence ID" value="NZ_JAYGGQ010000011.1"/>
</dbReference>
<dbReference type="Gene3D" id="3.40.50.1820">
    <property type="entry name" value="alpha/beta hydrolase"/>
    <property type="match status" value="1"/>
</dbReference>
<protein>
    <submittedName>
        <fullName evidence="3">Alpha/beta hydrolase</fullName>
    </submittedName>
</protein>
<feature type="domain" description="BD-FAE-like" evidence="2">
    <location>
        <begin position="37"/>
        <end position="221"/>
    </location>
</feature>
<dbReference type="GO" id="GO:0016787">
    <property type="term" value="F:hydrolase activity"/>
    <property type="evidence" value="ECO:0007669"/>
    <property type="project" value="UniProtKB-KW"/>
</dbReference>
<keyword evidence="4" id="KW-1185">Reference proteome</keyword>
<evidence type="ECO:0000259" key="2">
    <source>
        <dbReference type="Pfam" id="PF20434"/>
    </source>
</evidence>
<evidence type="ECO:0000313" key="3">
    <source>
        <dbReference type="EMBL" id="MEA5455864.1"/>
    </source>
</evidence>
<dbReference type="EMBL" id="JAYGGQ010000011">
    <property type="protein sequence ID" value="MEA5455864.1"/>
    <property type="molecule type" value="Genomic_DNA"/>
</dbReference>
<dbReference type="Proteomes" id="UP001304769">
    <property type="component" value="Unassembled WGS sequence"/>
</dbReference>
<dbReference type="SUPFAM" id="SSF53474">
    <property type="entry name" value="alpha/beta-Hydrolases"/>
    <property type="match status" value="1"/>
</dbReference>
<dbReference type="InterPro" id="IPR049492">
    <property type="entry name" value="BD-FAE-like_dom"/>
</dbReference>
<proteinExistence type="predicted"/>
<organism evidence="3 4">
    <name type="scientific">Sinomonas terricola</name>
    <dbReference type="NCBI Taxonomy" id="3110330"/>
    <lineage>
        <taxon>Bacteria</taxon>
        <taxon>Bacillati</taxon>
        <taxon>Actinomycetota</taxon>
        <taxon>Actinomycetes</taxon>
        <taxon>Micrococcales</taxon>
        <taxon>Micrococcaceae</taxon>
        <taxon>Sinomonas</taxon>
    </lineage>
</organism>
<evidence type="ECO:0000256" key="1">
    <source>
        <dbReference type="ARBA" id="ARBA00022801"/>
    </source>
</evidence>
<name>A0ABU5T8M3_9MICC</name>